<dbReference type="AlphaFoldDB" id="A0A259TUM3"/>
<dbReference type="Gene3D" id="3.30.160.160">
    <property type="entry name" value="YegP-like"/>
    <property type="match status" value="2"/>
</dbReference>
<dbReference type="RefSeq" id="WP_179271265.1">
    <property type="nucleotide sequence ID" value="NZ_MQWB01000010.1"/>
</dbReference>
<evidence type="ECO:0000259" key="1">
    <source>
        <dbReference type="Pfam" id="PF07411"/>
    </source>
</evidence>
<dbReference type="InterPro" id="IPR010879">
    <property type="entry name" value="DUF1508"/>
</dbReference>
<name>A0A259TUM3_9BACT</name>
<comment type="caution">
    <text evidence="2">The sequence shown here is derived from an EMBL/GenBank/DDBJ whole genome shotgun (WGS) entry which is preliminary data.</text>
</comment>
<feature type="domain" description="DUF1508" evidence="1">
    <location>
        <begin position="7"/>
        <end position="49"/>
    </location>
</feature>
<dbReference type="Proteomes" id="UP000216446">
    <property type="component" value="Unassembled WGS sequence"/>
</dbReference>
<feature type="domain" description="DUF1508" evidence="1">
    <location>
        <begin position="69"/>
        <end position="108"/>
    </location>
</feature>
<accession>A0A259TUM3</accession>
<dbReference type="Pfam" id="PF07411">
    <property type="entry name" value="DUF1508"/>
    <property type="match status" value="2"/>
</dbReference>
<reference evidence="2 3" key="1">
    <citation type="submission" date="2016-11" db="EMBL/GenBank/DDBJ databases">
        <title>Study of marine rhodopsin-containing bacteria.</title>
        <authorList>
            <person name="Yoshizawa S."/>
            <person name="Kumagai Y."/>
            <person name="Kogure K."/>
        </authorList>
    </citation>
    <scope>NUCLEOTIDE SEQUENCE [LARGE SCALE GENOMIC DNA]</scope>
    <source>
        <strain evidence="2 3">SG-29</strain>
    </source>
</reference>
<protein>
    <recommendedName>
        <fullName evidence="1">DUF1508 domain-containing protein</fullName>
    </recommendedName>
</protein>
<dbReference type="EMBL" id="MQWB01000010">
    <property type="protein sequence ID" value="OZC01443.1"/>
    <property type="molecule type" value="Genomic_DNA"/>
</dbReference>
<evidence type="ECO:0000313" key="3">
    <source>
        <dbReference type="Proteomes" id="UP000216446"/>
    </source>
</evidence>
<proteinExistence type="predicted"/>
<evidence type="ECO:0000313" key="2">
    <source>
        <dbReference type="EMBL" id="OZC01443.1"/>
    </source>
</evidence>
<organism evidence="2 3">
    <name type="scientific">Rubricoccus marinus</name>
    <dbReference type="NCBI Taxonomy" id="716817"/>
    <lineage>
        <taxon>Bacteria</taxon>
        <taxon>Pseudomonadati</taxon>
        <taxon>Rhodothermota</taxon>
        <taxon>Rhodothermia</taxon>
        <taxon>Rhodothermales</taxon>
        <taxon>Rubricoccaceae</taxon>
        <taxon>Rubricoccus</taxon>
    </lineage>
</organism>
<dbReference type="InterPro" id="IPR036913">
    <property type="entry name" value="YegP-like_sf"/>
</dbReference>
<keyword evidence="3" id="KW-1185">Reference proteome</keyword>
<dbReference type="InParanoid" id="A0A259TUM3"/>
<sequence length="113" mass="11765">MFETLSGDTTWRFVALNGRIIADSAQTFRSRAAAERAVAAFVASVSGAPVLVSGSEIEAPAFVVYLSGSGDWRWSLRAANGQVLAESADGYASKDACVQAARRVGDLAAGIQP</sequence>
<gene>
    <name evidence="2" type="ORF">BSZ36_17350</name>
</gene>
<dbReference type="SUPFAM" id="SSF160113">
    <property type="entry name" value="YegP-like"/>
    <property type="match status" value="2"/>
</dbReference>